<keyword evidence="7" id="KW-1185">Reference proteome</keyword>
<comment type="caution">
    <text evidence="6">The sequence shown here is derived from an EMBL/GenBank/DDBJ whole genome shotgun (WGS) entry which is preliminary data.</text>
</comment>
<dbReference type="Proteomes" id="UP001596501">
    <property type="component" value="Unassembled WGS sequence"/>
</dbReference>
<organism evidence="6 7">
    <name type="scientific">Hydrogenophaga atypica</name>
    <dbReference type="NCBI Taxonomy" id="249409"/>
    <lineage>
        <taxon>Bacteria</taxon>
        <taxon>Pseudomonadati</taxon>
        <taxon>Pseudomonadota</taxon>
        <taxon>Betaproteobacteria</taxon>
        <taxon>Burkholderiales</taxon>
        <taxon>Comamonadaceae</taxon>
        <taxon>Hydrogenophaga</taxon>
    </lineage>
</organism>
<evidence type="ECO:0000259" key="5">
    <source>
        <dbReference type="PROSITE" id="PS51063"/>
    </source>
</evidence>
<dbReference type="EMBL" id="JBHTCA010000005">
    <property type="protein sequence ID" value="MFC7409144.1"/>
    <property type="molecule type" value="Genomic_DNA"/>
</dbReference>
<evidence type="ECO:0000259" key="4">
    <source>
        <dbReference type="PROSITE" id="PS50042"/>
    </source>
</evidence>
<dbReference type="PROSITE" id="PS51063">
    <property type="entry name" value="HTH_CRP_2"/>
    <property type="match status" value="1"/>
</dbReference>
<evidence type="ECO:0000256" key="1">
    <source>
        <dbReference type="ARBA" id="ARBA00023015"/>
    </source>
</evidence>
<dbReference type="SUPFAM" id="SSF46785">
    <property type="entry name" value="Winged helix' DNA-binding domain"/>
    <property type="match status" value="1"/>
</dbReference>
<dbReference type="SMART" id="SM00419">
    <property type="entry name" value="HTH_CRP"/>
    <property type="match status" value="1"/>
</dbReference>
<feature type="domain" description="Cyclic nucleotide-binding" evidence="4">
    <location>
        <begin position="22"/>
        <end position="110"/>
    </location>
</feature>
<name>A0ABW2QI74_9BURK</name>
<evidence type="ECO:0000313" key="6">
    <source>
        <dbReference type="EMBL" id="MFC7409144.1"/>
    </source>
</evidence>
<dbReference type="PANTHER" id="PTHR24567:SF74">
    <property type="entry name" value="HTH-TYPE TRANSCRIPTIONAL REGULATOR ARCR"/>
    <property type="match status" value="1"/>
</dbReference>
<sequence length="225" mass="24850">MTTTHTLTTSTWLEQLGFDWGDLVRGRRLRALSKNDCLYAQGQADPHVYIIHAGRIRLTLHDSQGRELHVAIVGRSGLLGDTGASAFGRHLCSAYASAQSSVYVVPREALLVGMATQPLWLQQARSMADHLTQLSLQHHWLLGGLGARQRVCHHLLGLLASFGQPHPRGQRLSIVFSQQEMADLCCISRVSVSHVWRELEGDGVIAREGRQLVVLDAQALRNKAN</sequence>
<dbReference type="RefSeq" id="WP_382222432.1">
    <property type="nucleotide sequence ID" value="NZ_JBHTCA010000005.1"/>
</dbReference>
<keyword evidence="3" id="KW-0804">Transcription</keyword>
<dbReference type="InterPro" id="IPR000595">
    <property type="entry name" value="cNMP-bd_dom"/>
</dbReference>
<dbReference type="CDD" id="cd00038">
    <property type="entry name" value="CAP_ED"/>
    <property type="match status" value="1"/>
</dbReference>
<reference evidence="7" key="1">
    <citation type="journal article" date="2019" name="Int. J. Syst. Evol. Microbiol.">
        <title>The Global Catalogue of Microorganisms (GCM) 10K type strain sequencing project: providing services to taxonomists for standard genome sequencing and annotation.</title>
        <authorList>
            <consortium name="The Broad Institute Genomics Platform"/>
            <consortium name="The Broad Institute Genome Sequencing Center for Infectious Disease"/>
            <person name="Wu L."/>
            <person name="Ma J."/>
        </authorList>
    </citation>
    <scope>NUCLEOTIDE SEQUENCE [LARGE SCALE GENOMIC DNA]</scope>
    <source>
        <strain evidence="7">CGMCC 1.12371</strain>
    </source>
</reference>
<proteinExistence type="predicted"/>
<dbReference type="InterPro" id="IPR050397">
    <property type="entry name" value="Env_Response_Regulators"/>
</dbReference>
<dbReference type="InterPro" id="IPR018490">
    <property type="entry name" value="cNMP-bd_dom_sf"/>
</dbReference>
<protein>
    <submittedName>
        <fullName evidence="6">Crp/Fnr family transcriptional regulator</fullName>
    </submittedName>
</protein>
<dbReference type="InterPro" id="IPR012318">
    <property type="entry name" value="HTH_CRP"/>
</dbReference>
<keyword evidence="1" id="KW-0805">Transcription regulation</keyword>
<evidence type="ECO:0000256" key="3">
    <source>
        <dbReference type="ARBA" id="ARBA00023163"/>
    </source>
</evidence>
<feature type="domain" description="HTH crp-type" evidence="5">
    <location>
        <begin position="145"/>
        <end position="218"/>
    </location>
</feature>
<accession>A0ABW2QI74</accession>
<dbReference type="Pfam" id="PF13545">
    <property type="entry name" value="HTH_Crp_2"/>
    <property type="match status" value="1"/>
</dbReference>
<dbReference type="InterPro" id="IPR014710">
    <property type="entry name" value="RmlC-like_jellyroll"/>
</dbReference>
<evidence type="ECO:0000313" key="7">
    <source>
        <dbReference type="Proteomes" id="UP001596501"/>
    </source>
</evidence>
<keyword evidence="2" id="KW-0238">DNA-binding</keyword>
<dbReference type="PROSITE" id="PS50042">
    <property type="entry name" value="CNMP_BINDING_3"/>
    <property type="match status" value="1"/>
</dbReference>
<dbReference type="SUPFAM" id="SSF51206">
    <property type="entry name" value="cAMP-binding domain-like"/>
    <property type="match status" value="1"/>
</dbReference>
<dbReference type="PANTHER" id="PTHR24567">
    <property type="entry name" value="CRP FAMILY TRANSCRIPTIONAL REGULATORY PROTEIN"/>
    <property type="match status" value="1"/>
</dbReference>
<dbReference type="InterPro" id="IPR036390">
    <property type="entry name" value="WH_DNA-bd_sf"/>
</dbReference>
<dbReference type="Gene3D" id="2.60.120.10">
    <property type="entry name" value="Jelly Rolls"/>
    <property type="match status" value="1"/>
</dbReference>
<evidence type="ECO:0000256" key="2">
    <source>
        <dbReference type="ARBA" id="ARBA00023125"/>
    </source>
</evidence>
<dbReference type="Pfam" id="PF00027">
    <property type="entry name" value="cNMP_binding"/>
    <property type="match status" value="1"/>
</dbReference>
<gene>
    <name evidence="6" type="ORF">ACFQPB_09755</name>
</gene>